<reference evidence="1" key="1">
    <citation type="submission" date="2018-05" db="EMBL/GenBank/DDBJ databases">
        <title>Draft genome of Mucuna pruriens seed.</title>
        <authorList>
            <person name="Nnadi N.E."/>
            <person name="Vos R."/>
            <person name="Hasami M.H."/>
            <person name="Devisetty U.K."/>
            <person name="Aguiy J.C."/>
        </authorList>
    </citation>
    <scope>NUCLEOTIDE SEQUENCE [LARGE SCALE GENOMIC DNA]</scope>
    <source>
        <strain evidence="1">JCA_2017</strain>
    </source>
</reference>
<protein>
    <submittedName>
        <fullName evidence="1">Uncharacterized protein</fullName>
    </submittedName>
</protein>
<name>A0A371H6N4_MUCPR</name>
<organism evidence="1 2">
    <name type="scientific">Mucuna pruriens</name>
    <name type="common">Velvet bean</name>
    <name type="synonym">Dolichos pruriens</name>
    <dbReference type="NCBI Taxonomy" id="157652"/>
    <lineage>
        <taxon>Eukaryota</taxon>
        <taxon>Viridiplantae</taxon>
        <taxon>Streptophyta</taxon>
        <taxon>Embryophyta</taxon>
        <taxon>Tracheophyta</taxon>
        <taxon>Spermatophyta</taxon>
        <taxon>Magnoliopsida</taxon>
        <taxon>eudicotyledons</taxon>
        <taxon>Gunneridae</taxon>
        <taxon>Pentapetalae</taxon>
        <taxon>rosids</taxon>
        <taxon>fabids</taxon>
        <taxon>Fabales</taxon>
        <taxon>Fabaceae</taxon>
        <taxon>Papilionoideae</taxon>
        <taxon>50 kb inversion clade</taxon>
        <taxon>NPAAA clade</taxon>
        <taxon>indigoferoid/millettioid clade</taxon>
        <taxon>Phaseoleae</taxon>
        <taxon>Mucuna</taxon>
    </lineage>
</organism>
<proteinExistence type="predicted"/>
<sequence length="76" mass="9289">MIFKEGNLVWVHLRKERFPHLRKSKFFPRTNGHAVNRSPLFKGYNYDHWKQRMIAFFDACYIELWDILENGNYIPS</sequence>
<accession>A0A371H6N4</accession>
<evidence type="ECO:0000313" key="2">
    <source>
        <dbReference type="Proteomes" id="UP000257109"/>
    </source>
</evidence>
<dbReference type="EMBL" id="QJKJ01003452">
    <property type="protein sequence ID" value="RDX98450.1"/>
    <property type="molecule type" value="Genomic_DNA"/>
</dbReference>
<dbReference type="Proteomes" id="UP000257109">
    <property type="component" value="Unassembled WGS sequence"/>
</dbReference>
<feature type="non-terminal residue" evidence="1">
    <location>
        <position position="1"/>
    </location>
</feature>
<comment type="caution">
    <text evidence="1">The sequence shown here is derived from an EMBL/GenBank/DDBJ whole genome shotgun (WGS) entry which is preliminary data.</text>
</comment>
<dbReference type="AlphaFoldDB" id="A0A371H6N4"/>
<dbReference type="OrthoDB" id="1000712at2759"/>
<gene>
    <name evidence="1" type="ORF">CR513_18628</name>
</gene>
<evidence type="ECO:0000313" key="1">
    <source>
        <dbReference type="EMBL" id="RDX98450.1"/>
    </source>
</evidence>
<keyword evidence="2" id="KW-1185">Reference proteome</keyword>